<keyword evidence="5" id="KW-1185">Reference proteome</keyword>
<feature type="compositionally biased region" description="Basic and acidic residues" evidence="2">
    <location>
        <begin position="117"/>
        <end position="127"/>
    </location>
</feature>
<feature type="domain" description="SEC7" evidence="3">
    <location>
        <begin position="204"/>
        <end position="393"/>
    </location>
</feature>
<feature type="compositionally biased region" description="Basic and acidic residues" evidence="2">
    <location>
        <begin position="12"/>
        <end position="22"/>
    </location>
</feature>
<dbReference type="Gene3D" id="1.10.1000.11">
    <property type="entry name" value="Arf Nucleotide-binding Site Opener,domain 2"/>
    <property type="match status" value="1"/>
</dbReference>
<evidence type="ECO:0000256" key="2">
    <source>
        <dbReference type="SAM" id="MobiDB-lite"/>
    </source>
</evidence>
<accession>A0ABP1G0N4</accession>
<evidence type="ECO:0000259" key="3">
    <source>
        <dbReference type="PROSITE" id="PS50190"/>
    </source>
</evidence>
<organism evidence="4 5">
    <name type="scientific">Coccomyxa viridis</name>
    <dbReference type="NCBI Taxonomy" id="1274662"/>
    <lineage>
        <taxon>Eukaryota</taxon>
        <taxon>Viridiplantae</taxon>
        <taxon>Chlorophyta</taxon>
        <taxon>core chlorophytes</taxon>
        <taxon>Trebouxiophyceae</taxon>
        <taxon>Trebouxiophyceae incertae sedis</taxon>
        <taxon>Coccomyxaceae</taxon>
        <taxon>Coccomyxa</taxon>
    </lineage>
</organism>
<gene>
    <name evidence="4" type="primary">g6563</name>
    <name evidence="4" type="ORF">VP750_LOCUS5616</name>
</gene>
<dbReference type="PROSITE" id="PS50190">
    <property type="entry name" value="SEC7"/>
    <property type="match status" value="1"/>
</dbReference>
<feature type="region of interest" description="Disordered" evidence="2">
    <location>
        <begin position="166"/>
        <end position="232"/>
    </location>
</feature>
<dbReference type="SUPFAM" id="SSF48425">
    <property type="entry name" value="Sec7 domain"/>
    <property type="match status" value="1"/>
</dbReference>
<dbReference type="SMART" id="SM00222">
    <property type="entry name" value="Sec7"/>
    <property type="match status" value="1"/>
</dbReference>
<feature type="compositionally biased region" description="Polar residues" evidence="2">
    <location>
        <begin position="107"/>
        <end position="116"/>
    </location>
</feature>
<dbReference type="CDD" id="cd00171">
    <property type="entry name" value="Sec7"/>
    <property type="match status" value="1"/>
</dbReference>
<comment type="subcellular location">
    <subcellularLocation>
        <location evidence="1">Cytoplasm</location>
        <location evidence="1">Cytosol</location>
    </subcellularLocation>
</comment>
<dbReference type="InterPro" id="IPR000904">
    <property type="entry name" value="Sec7_dom"/>
</dbReference>
<dbReference type="Proteomes" id="UP001497392">
    <property type="component" value="Unassembled WGS sequence"/>
</dbReference>
<dbReference type="Gene3D" id="1.10.220.20">
    <property type="match status" value="1"/>
</dbReference>
<dbReference type="InterPro" id="IPR035999">
    <property type="entry name" value="Sec7_dom_sf"/>
</dbReference>
<evidence type="ECO:0000313" key="5">
    <source>
        <dbReference type="Proteomes" id="UP001497392"/>
    </source>
</evidence>
<dbReference type="EMBL" id="CAXHTA020000009">
    <property type="protein sequence ID" value="CAL5223957.1"/>
    <property type="molecule type" value="Genomic_DNA"/>
</dbReference>
<evidence type="ECO:0000313" key="4">
    <source>
        <dbReference type="EMBL" id="CAL5223957.1"/>
    </source>
</evidence>
<dbReference type="PANTHER" id="PTHR10663:SF388">
    <property type="entry name" value="GOLGI-SPECIFIC BREFELDIN A-RESISTANCE GUANINE NUCLEOTIDE EXCHANGE FACTOR 1"/>
    <property type="match status" value="1"/>
</dbReference>
<sequence length="439" mass="47798">MVSPPPSPGSEPSRRGSAESLHRLTPMPSASMSWQRGPSGRLGSMSESDSAILNSTVTEEEGEGEEGSSAPASNQHTLGSGSKSRDAALPAPQVAAPRPPMGDASAYSGSGTSWENSPRDMREEDAHAIAARLGSYERTYSTEVPRFRSVGRQSEEIMPKPAKKMLARMKQDMGSTPKVSEAPQDEPLLPQPAPGQPGQPGHARKPSLGADATPRGGHARRKSLSDGEVLDPISKDEEADDVAIARFLRTCPGLSKSIVGDLLGQNTERCLRILDAFTHMFDFSGMSFEAAIRQFLESFKLPGEAQKIIRILEAWSRQFYAQEPGIFSSADAVYILAISVIMLNTDKHNPAIKKKMTQEEFVRNNRGINGTKDDPRDLPQEFLSELYNHFSEKAIRFPQLPSTLSQKESTSNADHTVIKAHKAAGASKRWDPLSFVCCR</sequence>
<reference evidence="4 5" key="1">
    <citation type="submission" date="2024-06" db="EMBL/GenBank/DDBJ databases">
        <authorList>
            <person name="Kraege A."/>
            <person name="Thomma B."/>
        </authorList>
    </citation>
    <scope>NUCLEOTIDE SEQUENCE [LARGE SCALE GENOMIC DNA]</scope>
</reference>
<dbReference type="InterPro" id="IPR023394">
    <property type="entry name" value="Sec7_C_sf"/>
</dbReference>
<proteinExistence type="predicted"/>
<feature type="region of interest" description="Disordered" evidence="2">
    <location>
        <begin position="1"/>
        <end position="128"/>
    </location>
</feature>
<feature type="compositionally biased region" description="Polar residues" evidence="2">
    <location>
        <begin position="45"/>
        <end position="57"/>
    </location>
</feature>
<dbReference type="Pfam" id="PF01369">
    <property type="entry name" value="Sec7"/>
    <property type="match status" value="1"/>
</dbReference>
<name>A0ABP1G0N4_9CHLO</name>
<comment type="caution">
    <text evidence="4">The sequence shown here is derived from an EMBL/GenBank/DDBJ whole genome shotgun (WGS) entry which is preliminary data.</text>
</comment>
<protein>
    <submittedName>
        <fullName evidence="4">G6563 protein</fullName>
    </submittedName>
</protein>
<evidence type="ECO:0000256" key="1">
    <source>
        <dbReference type="ARBA" id="ARBA00004514"/>
    </source>
</evidence>
<feature type="compositionally biased region" description="Polar residues" evidence="2">
    <location>
        <begin position="70"/>
        <end position="82"/>
    </location>
</feature>
<dbReference type="PANTHER" id="PTHR10663">
    <property type="entry name" value="GUANYL-NUCLEOTIDE EXCHANGE FACTOR"/>
    <property type="match status" value="1"/>
</dbReference>